<dbReference type="RefSeq" id="WP_344976732.1">
    <property type="nucleotide sequence ID" value="NZ_BAABFN010000002.1"/>
</dbReference>
<gene>
    <name evidence="2" type="ORF">GCM10023143_11010</name>
</gene>
<sequence length="175" mass="19362">MKNNVTIKLLCLLSAILLMVSCRTSSKVSGWDDFKSRYAGDGVNVKVGGAIFKWGSGIAARATEDDEDAAALIRCLRKFRGVEVHAVPLKRIKFDAADVDRLDRSLQRDHYASLVTVRDGADHIHIWARGSEEEFRDPLILINDESDLVMVELKGVVTADDIGTLSRAGKGMYHF</sequence>
<organism evidence="2 3">
    <name type="scientific">Compostibacter hankyongensis</name>
    <dbReference type="NCBI Taxonomy" id="1007089"/>
    <lineage>
        <taxon>Bacteria</taxon>
        <taxon>Pseudomonadati</taxon>
        <taxon>Bacteroidota</taxon>
        <taxon>Chitinophagia</taxon>
        <taxon>Chitinophagales</taxon>
        <taxon>Chitinophagaceae</taxon>
        <taxon>Compostibacter</taxon>
    </lineage>
</organism>
<keyword evidence="3" id="KW-1185">Reference proteome</keyword>
<name>A0ABP8FK26_9BACT</name>
<proteinExistence type="predicted"/>
<feature type="chain" id="PRO_5045557802" description="DUF4252 domain-containing protein" evidence="1">
    <location>
        <begin position="27"/>
        <end position="175"/>
    </location>
</feature>
<dbReference type="Pfam" id="PF14060">
    <property type="entry name" value="DUF4252"/>
    <property type="match status" value="1"/>
</dbReference>
<evidence type="ECO:0000256" key="1">
    <source>
        <dbReference type="SAM" id="SignalP"/>
    </source>
</evidence>
<protein>
    <recommendedName>
        <fullName evidence="4">DUF4252 domain-containing protein</fullName>
    </recommendedName>
</protein>
<dbReference type="Proteomes" id="UP001501207">
    <property type="component" value="Unassembled WGS sequence"/>
</dbReference>
<feature type="signal peptide" evidence="1">
    <location>
        <begin position="1"/>
        <end position="26"/>
    </location>
</feature>
<comment type="caution">
    <text evidence="2">The sequence shown here is derived from an EMBL/GenBank/DDBJ whole genome shotgun (WGS) entry which is preliminary data.</text>
</comment>
<dbReference type="PROSITE" id="PS51257">
    <property type="entry name" value="PROKAR_LIPOPROTEIN"/>
    <property type="match status" value="1"/>
</dbReference>
<keyword evidence="1" id="KW-0732">Signal</keyword>
<dbReference type="EMBL" id="BAABFN010000002">
    <property type="protein sequence ID" value="GAA4305635.1"/>
    <property type="molecule type" value="Genomic_DNA"/>
</dbReference>
<evidence type="ECO:0000313" key="3">
    <source>
        <dbReference type="Proteomes" id="UP001501207"/>
    </source>
</evidence>
<accession>A0ABP8FK26</accession>
<evidence type="ECO:0000313" key="2">
    <source>
        <dbReference type="EMBL" id="GAA4305635.1"/>
    </source>
</evidence>
<reference evidence="3" key="1">
    <citation type="journal article" date="2019" name="Int. J. Syst. Evol. Microbiol.">
        <title>The Global Catalogue of Microorganisms (GCM) 10K type strain sequencing project: providing services to taxonomists for standard genome sequencing and annotation.</title>
        <authorList>
            <consortium name="The Broad Institute Genomics Platform"/>
            <consortium name="The Broad Institute Genome Sequencing Center for Infectious Disease"/>
            <person name="Wu L."/>
            <person name="Ma J."/>
        </authorList>
    </citation>
    <scope>NUCLEOTIDE SEQUENCE [LARGE SCALE GENOMIC DNA]</scope>
    <source>
        <strain evidence="3">JCM 17664</strain>
    </source>
</reference>
<evidence type="ECO:0008006" key="4">
    <source>
        <dbReference type="Google" id="ProtNLM"/>
    </source>
</evidence>
<dbReference type="InterPro" id="IPR025348">
    <property type="entry name" value="DUF4252"/>
</dbReference>